<dbReference type="CDD" id="cd07398">
    <property type="entry name" value="MPP_YbbF-LpxH"/>
    <property type="match status" value="1"/>
</dbReference>
<dbReference type="PANTHER" id="PTHR34990">
    <property type="entry name" value="UDP-2,3-DIACYLGLUCOSAMINE HYDROLASE-RELATED"/>
    <property type="match status" value="1"/>
</dbReference>
<keyword evidence="3" id="KW-0479">Metal-binding</keyword>
<keyword evidence="5" id="KW-0472">Membrane</keyword>
<dbReference type="Proteomes" id="UP000199409">
    <property type="component" value="Unassembled WGS sequence"/>
</dbReference>
<dbReference type="Pfam" id="PF00149">
    <property type="entry name" value="Metallophos"/>
    <property type="match status" value="1"/>
</dbReference>
<name>A0A1H3YSG8_9BACT</name>
<dbReference type="GO" id="GO:0009245">
    <property type="term" value="P:lipid A biosynthetic process"/>
    <property type="evidence" value="ECO:0007669"/>
    <property type="project" value="TreeGrafter"/>
</dbReference>
<keyword evidence="9" id="KW-1185">Reference proteome</keyword>
<keyword evidence="4 8" id="KW-0378">Hydrolase</keyword>
<accession>A0A1H3YSG8</accession>
<evidence type="ECO:0000259" key="7">
    <source>
        <dbReference type="Pfam" id="PF00149"/>
    </source>
</evidence>
<dbReference type="InterPro" id="IPR004843">
    <property type="entry name" value="Calcineurin-like_PHP"/>
</dbReference>
<dbReference type="PANTHER" id="PTHR34990:SF1">
    <property type="entry name" value="UDP-2,3-DIACYLGLUCOSAMINE HYDROLASE"/>
    <property type="match status" value="1"/>
</dbReference>
<dbReference type="RefSeq" id="WP_092346045.1">
    <property type="nucleotide sequence ID" value="NZ_FNQN01000003.1"/>
</dbReference>
<dbReference type="STRING" id="37625.SAMN05660420_01367"/>
<evidence type="ECO:0000256" key="4">
    <source>
        <dbReference type="ARBA" id="ARBA00022801"/>
    </source>
</evidence>
<evidence type="ECO:0000256" key="1">
    <source>
        <dbReference type="ARBA" id="ARBA00022475"/>
    </source>
</evidence>
<dbReference type="AlphaFoldDB" id="A0A1H3YSG8"/>
<evidence type="ECO:0000313" key="8">
    <source>
        <dbReference type="EMBL" id="SEA14357.1"/>
    </source>
</evidence>
<dbReference type="InterPro" id="IPR043461">
    <property type="entry name" value="LpxH-like"/>
</dbReference>
<keyword evidence="2" id="KW-0997">Cell inner membrane</keyword>
<dbReference type="Gene3D" id="3.60.21.10">
    <property type="match status" value="1"/>
</dbReference>
<sequence>MKAIFLSDAHLRHPQDNNYLRLLDFLDQQKDLDALFLLGDIFEFWLGYKHLAFTVYIPLLEKLRQLSTAGTQLYFVEGNHDFNLGPYFTDTLNCTVIPDQQKISWDGKNILISHGDLVKADRNYQRLRSFWRSWPIKVLAKIIHPDMVWSFALWLSNKSSKNNPDRSHYDPSDYLIPFAETSHSDIVVCGHFHYPLDKQHQGVRIIALGDWITQFSYAEMQDGEISLKQYVK</sequence>
<organism evidence="8 9">
    <name type="scientific">Desulfuromusa kysingii</name>
    <dbReference type="NCBI Taxonomy" id="37625"/>
    <lineage>
        <taxon>Bacteria</taxon>
        <taxon>Pseudomonadati</taxon>
        <taxon>Thermodesulfobacteriota</taxon>
        <taxon>Desulfuromonadia</taxon>
        <taxon>Desulfuromonadales</taxon>
        <taxon>Geopsychrobacteraceae</taxon>
        <taxon>Desulfuromusa</taxon>
    </lineage>
</organism>
<dbReference type="OrthoDB" id="270739at2"/>
<dbReference type="GO" id="GO:0008758">
    <property type="term" value="F:UDP-2,3-diacylglucosamine hydrolase activity"/>
    <property type="evidence" value="ECO:0007669"/>
    <property type="project" value="TreeGrafter"/>
</dbReference>
<evidence type="ECO:0000256" key="3">
    <source>
        <dbReference type="ARBA" id="ARBA00022723"/>
    </source>
</evidence>
<reference evidence="8 9" key="1">
    <citation type="submission" date="2016-10" db="EMBL/GenBank/DDBJ databases">
        <authorList>
            <person name="de Groot N.N."/>
        </authorList>
    </citation>
    <scope>NUCLEOTIDE SEQUENCE [LARGE SCALE GENOMIC DNA]</scope>
    <source>
        <strain evidence="8 9">DSM 7343</strain>
    </source>
</reference>
<protein>
    <submittedName>
        <fullName evidence="8">UDP-2,3-diacylglucosamine hydrolase</fullName>
    </submittedName>
</protein>
<evidence type="ECO:0000256" key="5">
    <source>
        <dbReference type="ARBA" id="ARBA00023136"/>
    </source>
</evidence>
<gene>
    <name evidence="8" type="ORF">SAMN05660420_01367</name>
</gene>
<dbReference type="SUPFAM" id="SSF56300">
    <property type="entry name" value="Metallo-dependent phosphatases"/>
    <property type="match status" value="1"/>
</dbReference>
<evidence type="ECO:0000256" key="2">
    <source>
        <dbReference type="ARBA" id="ARBA00022519"/>
    </source>
</evidence>
<proteinExistence type="predicted"/>
<dbReference type="GO" id="GO:0046872">
    <property type="term" value="F:metal ion binding"/>
    <property type="evidence" value="ECO:0007669"/>
    <property type="project" value="UniProtKB-KW"/>
</dbReference>
<dbReference type="GO" id="GO:0016020">
    <property type="term" value="C:membrane"/>
    <property type="evidence" value="ECO:0007669"/>
    <property type="project" value="GOC"/>
</dbReference>
<feature type="domain" description="Calcineurin-like phosphoesterase" evidence="7">
    <location>
        <begin position="1"/>
        <end position="195"/>
    </location>
</feature>
<keyword evidence="1" id="KW-1003">Cell membrane</keyword>
<keyword evidence="6" id="KW-0464">Manganese</keyword>
<evidence type="ECO:0000313" key="9">
    <source>
        <dbReference type="Proteomes" id="UP000199409"/>
    </source>
</evidence>
<dbReference type="InterPro" id="IPR029052">
    <property type="entry name" value="Metallo-depent_PP-like"/>
</dbReference>
<dbReference type="EMBL" id="FNQN01000003">
    <property type="protein sequence ID" value="SEA14357.1"/>
    <property type="molecule type" value="Genomic_DNA"/>
</dbReference>
<evidence type="ECO:0000256" key="6">
    <source>
        <dbReference type="ARBA" id="ARBA00023211"/>
    </source>
</evidence>